<accession>A0ACC0N2F9</accession>
<proteinExistence type="predicted"/>
<name>A0ACC0N2F9_RHOML</name>
<evidence type="ECO:0000313" key="1">
    <source>
        <dbReference type="EMBL" id="KAI8547445.1"/>
    </source>
</evidence>
<sequence length="178" mass="20524">MGRHCLPTRVPSALVTLHGHLGACSRDKSPILGGHYRVLQLWAFEHLLQFPPDTKHEDVSCISHYERWLVGQRKPRSPILSLLEWRQVLDWLTIHQVRFDPWSGVPEDAHLVGSRVLDHPRSLLEGPFCRAWYLGDRVVSQWCPRAEAFQFLPPHPPTSMRSTSSLFKENLKNARIRG</sequence>
<protein>
    <submittedName>
        <fullName evidence="1">Uncharacterized protein</fullName>
    </submittedName>
</protein>
<dbReference type="Proteomes" id="UP001062846">
    <property type="component" value="Chromosome 7"/>
</dbReference>
<gene>
    <name evidence="1" type="ORF">RHMOL_Rhmol07G0196200</name>
</gene>
<evidence type="ECO:0000313" key="2">
    <source>
        <dbReference type="Proteomes" id="UP001062846"/>
    </source>
</evidence>
<dbReference type="EMBL" id="CM046394">
    <property type="protein sequence ID" value="KAI8547445.1"/>
    <property type="molecule type" value="Genomic_DNA"/>
</dbReference>
<organism evidence="1 2">
    <name type="scientific">Rhododendron molle</name>
    <name type="common">Chinese azalea</name>
    <name type="synonym">Azalea mollis</name>
    <dbReference type="NCBI Taxonomy" id="49168"/>
    <lineage>
        <taxon>Eukaryota</taxon>
        <taxon>Viridiplantae</taxon>
        <taxon>Streptophyta</taxon>
        <taxon>Embryophyta</taxon>
        <taxon>Tracheophyta</taxon>
        <taxon>Spermatophyta</taxon>
        <taxon>Magnoliopsida</taxon>
        <taxon>eudicotyledons</taxon>
        <taxon>Gunneridae</taxon>
        <taxon>Pentapetalae</taxon>
        <taxon>asterids</taxon>
        <taxon>Ericales</taxon>
        <taxon>Ericaceae</taxon>
        <taxon>Ericoideae</taxon>
        <taxon>Rhodoreae</taxon>
        <taxon>Rhododendron</taxon>
    </lineage>
</organism>
<reference evidence="1" key="1">
    <citation type="submission" date="2022-02" db="EMBL/GenBank/DDBJ databases">
        <title>Plant Genome Project.</title>
        <authorList>
            <person name="Zhang R.-G."/>
        </authorList>
    </citation>
    <scope>NUCLEOTIDE SEQUENCE</scope>
    <source>
        <strain evidence="1">AT1</strain>
    </source>
</reference>
<comment type="caution">
    <text evidence="1">The sequence shown here is derived from an EMBL/GenBank/DDBJ whole genome shotgun (WGS) entry which is preliminary data.</text>
</comment>
<keyword evidence="2" id="KW-1185">Reference proteome</keyword>